<keyword evidence="7" id="KW-0808">Transferase</keyword>
<organism evidence="10 11">
    <name type="scientific">Hermanssonia centrifuga</name>
    <dbReference type="NCBI Taxonomy" id="98765"/>
    <lineage>
        <taxon>Eukaryota</taxon>
        <taxon>Fungi</taxon>
        <taxon>Dikarya</taxon>
        <taxon>Basidiomycota</taxon>
        <taxon>Agaricomycotina</taxon>
        <taxon>Agaricomycetes</taxon>
        <taxon>Polyporales</taxon>
        <taxon>Meruliaceae</taxon>
        <taxon>Hermanssonia</taxon>
    </lineage>
</organism>
<keyword evidence="8" id="KW-0665">Pyrimidine biosynthesis</keyword>
<evidence type="ECO:0000256" key="2">
    <source>
        <dbReference type="ARBA" id="ARBA00004889"/>
    </source>
</evidence>
<reference evidence="10 11" key="1">
    <citation type="submission" date="2018-02" db="EMBL/GenBank/DDBJ databases">
        <title>Genome sequence of the basidiomycete white-rot fungus Phlebia centrifuga.</title>
        <authorList>
            <person name="Granchi Z."/>
            <person name="Peng M."/>
            <person name="de Vries R.P."/>
            <person name="Hilden K."/>
            <person name="Makela M.R."/>
            <person name="Grigoriev I."/>
            <person name="Riley R."/>
        </authorList>
    </citation>
    <scope>NUCLEOTIDE SEQUENCE [LARGE SCALE GENOMIC DNA]</scope>
    <source>
        <strain evidence="10 11">FBCC195</strain>
    </source>
</reference>
<evidence type="ECO:0000259" key="9">
    <source>
        <dbReference type="Pfam" id="PF00156"/>
    </source>
</evidence>
<dbReference type="Pfam" id="PF00156">
    <property type="entry name" value="Pribosyltran"/>
    <property type="match status" value="1"/>
</dbReference>
<dbReference type="GO" id="GO:0046132">
    <property type="term" value="P:pyrimidine ribonucleoside biosynthetic process"/>
    <property type="evidence" value="ECO:0007669"/>
    <property type="project" value="TreeGrafter"/>
</dbReference>
<evidence type="ECO:0000313" key="11">
    <source>
        <dbReference type="Proteomes" id="UP000186601"/>
    </source>
</evidence>
<accession>A0A2R6NPJ4</accession>
<dbReference type="InterPro" id="IPR029057">
    <property type="entry name" value="PRTase-like"/>
</dbReference>
<protein>
    <recommendedName>
        <fullName evidence="5">orotate phosphoribosyltransferase</fullName>
        <ecNumber evidence="5">2.4.2.10</ecNumber>
    </recommendedName>
</protein>
<dbReference type="Gene3D" id="3.40.50.2020">
    <property type="match status" value="1"/>
</dbReference>
<evidence type="ECO:0000256" key="4">
    <source>
        <dbReference type="ARBA" id="ARBA00011738"/>
    </source>
</evidence>
<dbReference type="SUPFAM" id="SSF53271">
    <property type="entry name" value="PRTase-like"/>
    <property type="match status" value="1"/>
</dbReference>
<comment type="subunit">
    <text evidence="4">Homodimer.</text>
</comment>
<dbReference type="HAMAP" id="MF_01208">
    <property type="entry name" value="PyrE"/>
    <property type="match status" value="1"/>
</dbReference>
<comment type="function">
    <text evidence="1">Catalyzes the transfer of a ribosyl phosphate group from 5-phosphoribose 1-diphosphate to orotate, leading to the formation of orotidine monophosphate (OMP).</text>
</comment>
<evidence type="ECO:0000256" key="1">
    <source>
        <dbReference type="ARBA" id="ARBA00003769"/>
    </source>
</evidence>
<evidence type="ECO:0000256" key="3">
    <source>
        <dbReference type="ARBA" id="ARBA00006340"/>
    </source>
</evidence>
<evidence type="ECO:0000256" key="8">
    <source>
        <dbReference type="ARBA" id="ARBA00022975"/>
    </source>
</evidence>
<proteinExistence type="inferred from homology"/>
<gene>
    <name evidence="10" type="ORF">PHLCEN_2v9880</name>
</gene>
<dbReference type="Proteomes" id="UP000186601">
    <property type="component" value="Unassembled WGS sequence"/>
</dbReference>
<dbReference type="GO" id="GO:0004588">
    <property type="term" value="F:orotate phosphoribosyltransferase activity"/>
    <property type="evidence" value="ECO:0007669"/>
    <property type="project" value="UniProtKB-EC"/>
</dbReference>
<name>A0A2R6NPJ4_9APHY</name>
<comment type="caution">
    <text evidence="10">The sequence shown here is derived from an EMBL/GenBank/DDBJ whole genome shotgun (WGS) entry which is preliminary data.</text>
</comment>
<dbReference type="EC" id="2.4.2.10" evidence="5"/>
<evidence type="ECO:0000256" key="7">
    <source>
        <dbReference type="ARBA" id="ARBA00022679"/>
    </source>
</evidence>
<comment type="similarity">
    <text evidence="3">Belongs to the purine/pyrimidine phosphoribosyltransferase family. PyrE subfamily.</text>
</comment>
<evidence type="ECO:0000256" key="6">
    <source>
        <dbReference type="ARBA" id="ARBA00022676"/>
    </source>
</evidence>
<dbReference type="GO" id="GO:0044205">
    <property type="term" value="P:'de novo' UMP biosynthetic process"/>
    <property type="evidence" value="ECO:0007669"/>
    <property type="project" value="UniProtKB-UniPathway"/>
</dbReference>
<keyword evidence="6" id="KW-0328">Glycosyltransferase</keyword>
<evidence type="ECO:0000313" key="10">
    <source>
        <dbReference type="EMBL" id="PSR74372.1"/>
    </source>
</evidence>
<dbReference type="STRING" id="98765.A0A2R6NPJ4"/>
<dbReference type="InterPro" id="IPR023031">
    <property type="entry name" value="OPRT"/>
</dbReference>
<evidence type="ECO:0000256" key="5">
    <source>
        <dbReference type="ARBA" id="ARBA00011971"/>
    </source>
</evidence>
<dbReference type="PANTHER" id="PTHR46683:SF1">
    <property type="entry name" value="OROTATE PHOSPHORIBOSYLTRANSFERASE 1-RELATED"/>
    <property type="match status" value="1"/>
</dbReference>
<dbReference type="GO" id="GO:0005737">
    <property type="term" value="C:cytoplasm"/>
    <property type="evidence" value="ECO:0007669"/>
    <property type="project" value="TreeGrafter"/>
</dbReference>
<keyword evidence="11" id="KW-1185">Reference proteome</keyword>
<dbReference type="GO" id="GO:0006207">
    <property type="term" value="P:'de novo' pyrimidine nucleobase biosynthetic process"/>
    <property type="evidence" value="ECO:0007669"/>
    <property type="project" value="TreeGrafter"/>
</dbReference>
<feature type="domain" description="Phosphoribosyltransferase" evidence="9">
    <location>
        <begin position="77"/>
        <end position="172"/>
    </location>
</feature>
<dbReference type="InterPro" id="IPR004467">
    <property type="entry name" value="Or_phspho_trans_dom"/>
</dbReference>
<dbReference type="PANTHER" id="PTHR46683">
    <property type="entry name" value="OROTATE PHOSPHORIBOSYLTRANSFERASE 1-RELATED"/>
    <property type="match status" value="1"/>
</dbReference>
<dbReference type="CDD" id="cd06223">
    <property type="entry name" value="PRTases_typeI"/>
    <property type="match status" value="1"/>
</dbReference>
<dbReference type="UniPathway" id="UPA00070">
    <property type="reaction ID" value="UER00119"/>
</dbReference>
<dbReference type="OrthoDB" id="5553476at2759"/>
<comment type="pathway">
    <text evidence="2">Pyrimidine metabolism; UMP biosynthesis via de novo pathway; UMP from orotate: step 1/2.</text>
</comment>
<dbReference type="InterPro" id="IPR000836">
    <property type="entry name" value="PRTase_dom"/>
</dbReference>
<dbReference type="NCBIfam" id="TIGR00336">
    <property type="entry name" value="pyrE"/>
    <property type="match status" value="1"/>
</dbReference>
<sequence>MSSLEKYQTELIEHGMTVGALKFGSFTLKSGRSSPYFFNAGLLASGPVLNTLCSAYASTISASLQAAAFGSAGLPEFDIIFGPAYKGIPFAAGTAMLLHRDHNIDVGFAYDRKEAKDHGEGGVMVGAPVKGKKVLVLDDVATAGTAIRGAIETVRKEGGEVVGAVLMLDRQEVGREGKSMIDEVETLVGGKGRVPTILKMKHLMTWLELHGKTQELQSMQEYWQQYGVKETQ</sequence>
<dbReference type="EMBL" id="MLYV02000990">
    <property type="protein sequence ID" value="PSR74372.1"/>
    <property type="molecule type" value="Genomic_DNA"/>
</dbReference>
<dbReference type="AlphaFoldDB" id="A0A2R6NPJ4"/>